<comment type="caution">
    <text evidence="2">The sequence shown here is derived from an EMBL/GenBank/DDBJ whole genome shotgun (WGS) entry which is preliminary data.</text>
</comment>
<organism evidence="2 3">
    <name type="scientific">Pseudomonas syringae pv. japonica str. M301072</name>
    <dbReference type="NCBI Taxonomy" id="629262"/>
    <lineage>
        <taxon>Bacteria</taxon>
        <taxon>Pseudomonadati</taxon>
        <taxon>Pseudomonadota</taxon>
        <taxon>Gammaproteobacteria</taxon>
        <taxon>Pseudomonadales</taxon>
        <taxon>Pseudomonadaceae</taxon>
        <taxon>Pseudomonas</taxon>
        <taxon>Pseudomonas syringae</taxon>
    </lineage>
</organism>
<evidence type="ECO:0000313" key="3">
    <source>
        <dbReference type="Proteomes" id="UP000004471"/>
    </source>
</evidence>
<reference evidence="2 3" key="1">
    <citation type="journal article" date="2011" name="PLoS Pathog.">
        <title>Dynamic evolution of pathogenicity revealed by sequencing and comparative genomics of 19 Pseudomonas syringae isolates.</title>
        <authorList>
            <person name="Baltrus D.A."/>
            <person name="Nishimura M.T."/>
            <person name="Romanchuk A."/>
            <person name="Chang J.H."/>
            <person name="Mukhtar M.S."/>
            <person name="Cherkis K."/>
            <person name="Roach J."/>
            <person name="Grant S.R."/>
            <person name="Jones C.D."/>
            <person name="Dangl J.L."/>
        </authorList>
    </citation>
    <scope>NUCLEOTIDE SEQUENCE [LARGE SCALE GENOMIC DNA]</scope>
    <source>
        <strain evidence="3">M301072PT</strain>
    </source>
</reference>
<proteinExistence type="predicted"/>
<feature type="non-terminal residue" evidence="2">
    <location>
        <position position="33"/>
    </location>
</feature>
<protein>
    <submittedName>
        <fullName evidence="2">Uncharacterized protein</fullName>
    </submittedName>
</protein>
<feature type="transmembrane region" description="Helical" evidence="1">
    <location>
        <begin position="6"/>
        <end position="32"/>
    </location>
</feature>
<keyword evidence="1" id="KW-0812">Transmembrane</keyword>
<feature type="non-terminal residue" evidence="2">
    <location>
        <position position="1"/>
    </location>
</feature>
<sequence>TPFPALTQIAVFSAAGLIGAYLTAVCLLPALLA</sequence>
<keyword evidence="1" id="KW-0472">Membrane</keyword>
<evidence type="ECO:0000256" key="1">
    <source>
        <dbReference type="SAM" id="Phobius"/>
    </source>
</evidence>
<gene>
    <name evidence="2" type="ORF">PSYJA_47288</name>
</gene>
<dbReference type="AlphaFoldDB" id="F3G1D8"/>
<name>F3G1D8_PSESX</name>
<accession>F3G1D8</accession>
<dbReference type="Proteomes" id="UP000004471">
    <property type="component" value="Unassembled WGS sequence"/>
</dbReference>
<keyword evidence="1" id="KW-1133">Transmembrane helix</keyword>
<dbReference type="EMBL" id="AEAH01004653">
    <property type="protein sequence ID" value="EGH36280.1"/>
    <property type="molecule type" value="Genomic_DNA"/>
</dbReference>
<evidence type="ECO:0000313" key="2">
    <source>
        <dbReference type="EMBL" id="EGH36280.1"/>
    </source>
</evidence>